<organism evidence="1">
    <name type="scientific">Attheya septentrionalis</name>
    <dbReference type="NCBI Taxonomy" id="420275"/>
    <lineage>
        <taxon>Eukaryota</taxon>
        <taxon>Sar</taxon>
        <taxon>Stramenopiles</taxon>
        <taxon>Ochrophyta</taxon>
        <taxon>Bacillariophyta</taxon>
        <taxon>Coscinodiscophyceae</taxon>
        <taxon>Chaetocerotophycidae</taxon>
        <taxon>Chaetocerotales</taxon>
        <taxon>Attheyaceae</taxon>
        <taxon>Attheya</taxon>
    </lineage>
</organism>
<evidence type="ECO:0000313" key="1">
    <source>
        <dbReference type="EMBL" id="CAD9810115.1"/>
    </source>
</evidence>
<accession>A0A7S2U6N7</accession>
<dbReference type="SUPFAM" id="SSF52540">
    <property type="entry name" value="P-loop containing nucleoside triphosphate hydrolases"/>
    <property type="match status" value="1"/>
</dbReference>
<gene>
    <name evidence="1" type="ORF">ASEP1449_LOCUS1938</name>
</gene>
<dbReference type="AlphaFoldDB" id="A0A7S2U6N7"/>
<dbReference type="InterPro" id="IPR027417">
    <property type="entry name" value="P-loop_NTPase"/>
</dbReference>
<proteinExistence type="predicted"/>
<protein>
    <submittedName>
        <fullName evidence="1">Uncharacterized protein</fullName>
    </submittedName>
</protein>
<reference evidence="1" key="1">
    <citation type="submission" date="2021-01" db="EMBL/GenBank/DDBJ databases">
        <authorList>
            <person name="Corre E."/>
            <person name="Pelletier E."/>
            <person name="Niang G."/>
            <person name="Scheremetjew M."/>
            <person name="Finn R."/>
            <person name="Kale V."/>
            <person name="Holt S."/>
            <person name="Cochrane G."/>
            <person name="Meng A."/>
            <person name="Brown T."/>
            <person name="Cohen L."/>
        </authorList>
    </citation>
    <scope>NUCLEOTIDE SEQUENCE</scope>
    <source>
        <strain evidence="1">CCMP2084</strain>
    </source>
</reference>
<name>A0A7S2U6N7_9STRA</name>
<sequence>MPPCTMTEPATQRARVVEAYAYDGLAPADLWEVLKDGCGKGTLMDRAAYKGPTLDSIKATETPPLAVPPDDSEAHIKLTRIPRTSPPELYRNFKFGIDDVAVTPNIRNGIDHVNETFLASGGFPVFLRGPGGVGKTTGLVAIAQLIQDKGCMSVFIQLKGLATGAPSSYVVAWAKNCLHDCRATFGDDESNPWKHIRVSRRYLPNVSCFDLLAFLSEGDLADAESLFGLGILFRSLSVESFLPVALFLDQWNAMEKDYWTDGKNTYTKGSHPVGSIFANWEQRRKPVIFQSLSSSCQADFAPGSDGNGTICQQTVKVWPVHTYRWLLQNIRGLASDAIPFSESEMDAIAALCGSLPREMIRYCVDAKGDKDNYLQAAVTHFRIRVSGLMHRDSEESLRFSAYVYMHHADWNNMPSAWAVAGVLHEPTPRHWAWVCEAAKTGFFTAFMESSESYSGVYAALSIFANVVPTHDQALELAMIHYFNRFRKFAPGISYTDMQGKTRGSLVNLSFDVPKIEFIKKEDRDKLTELVEGTAYILWEGAAVVDFFVYHSAKAYAWIQLSKSQYSAHPTKADDMFSPAPNYPINPDVRNQTHHSPYSYFRNLIKKDQERNRTTFDATEYYFYITPNKPNPQRQLTACEENNCFLISGESFKNLLGHGISNAIAPVFEGL</sequence>
<dbReference type="EMBL" id="HBHQ01002981">
    <property type="protein sequence ID" value="CAD9810115.1"/>
    <property type="molecule type" value="Transcribed_RNA"/>
</dbReference>